<evidence type="ECO:0000259" key="6">
    <source>
        <dbReference type="Pfam" id="PF04055"/>
    </source>
</evidence>
<comment type="caution">
    <text evidence="7">The sequence shown here is derived from an EMBL/GenBank/DDBJ whole genome shotgun (WGS) entry which is preliminary data.</text>
</comment>
<dbReference type="RefSeq" id="WP_221561853.1">
    <property type="nucleotide sequence ID" value="NZ_JAIGYQ010000022.1"/>
</dbReference>
<dbReference type="InterPro" id="IPR013785">
    <property type="entry name" value="Aldolase_TIM"/>
</dbReference>
<evidence type="ECO:0000256" key="3">
    <source>
        <dbReference type="ARBA" id="ARBA00022723"/>
    </source>
</evidence>
<protein>
    <submittedName>
        <fullName evidence="7">Radical SAM protein</fullName>
    </submittedName>
</protein>
<dbReference type="InterPro" id="IPR050377">
    <property type="entry name" value="Radical_SAM_PqqE_MftC-like"/>
</dbReference>
<comment type="cofactor">
    <cofactor evidence="1">
        <name>[4Fe-4S] cluster</name>
        <dbReference type="ChEBI" id="CHEBI:49883"/>
    </cofactor>
</comment>
<dbReference type="InterPro" id="IPR007197">
    <property type="entry name" value="rSAM"/>
</dbReference>
<dbReference type="Gene3D" id="3.20.20.70">
    <property type="entry name" value="Aldolase class I"/>
    <property type="match status" value="1"/>
</dbReference>
<evidence type="ECO:0000313" key="7">
    <source>
        <dbReference type="EMBL" id="MBX7491561.1"/>
    </source>
</evidence>
<proteinExistence type="predicted"/>
<keyword evidence="3" id="KW-0479">Metal-binding</keyword>
<evidence type="ECO:0000256" key="4">
    <source>
        <dbReference type="ARBA" id="ARBA00023004"/>
    </source>
</evidence>
<keyword evidence="5" id="KW-0411">Iron-sulfur</keyword>
<dbReference type="Proteomes" id="UP000700059">
    <property type="component" value="Unassembled WGS sequence"/>
</dbReference>
<dbReference type="SFLD" id="SFLDS00029">
    <property type="entry name" value="Radical_SAM"/>
    <property type="match status" value="1"/>
</dbReference>
<evidence type="ECO:0000256" key="5">
    <source>
        <dbReference type="ARBA" id="ARBA00023014"/>
    </source>
</evidence>
<evidence type="ECO:0000256" key="2">
    <source>
        <dbReference type="ARBA" id="ARBA00022691"/>
    </source>
</evidence>
<evidence type="ECO:0000313" key="8">
    <source>
        <dbReference type="Proteomes" id="UP000700059"/>
    </source>
</evidence>
<keyword evidence="2" id="KW-0949">S-adenosyl-L-methionine</keyword>
<reference evidence="7 8" key="1">
    <citation type="submission" date="2021-08" db="EMBL/GenBank/DDBJ databases">
        <title>Helicobacter spp. isolated from feces of Anatolian Ground Squirrel (Spermophilus xanthoprymnus) in Turkey.</title>
        <authorList>
            <person name="Aydin F."/>
            <person name="Abay S."/>
            <person name="Kayman T."/>
            <person name="Karakaya E."/>
            <person name="Saticioglu I.B."/>
        </authorList>
    </citation>
    <scope>NUCLEOTIDE SEQUENCE [LARGE SCALE GENOMIC DNA]</scope>
    <source>
        <strain evidence="7 8">Faydin-H70</strain>
    </source>
</reference>
<keyword evidence="4" id="KW-0408">Iron</keyword>
<dbReference type="SUPFAM" id="SSF102114">
    <property type="entry name" value="Radical SAM enzymes"/>
    <property type="match status" value="1"/>
</dbReference>
<dbReference type="CDD" id="cd01335">
    <property type="entry name" value="Radical_SAM"/>
    <property type="match status" value="1"/>
</dbReference>
<feature type="domain" description="Radical SAM core" evidence="6">
    <location>
        <begin position="8"/>
        <end position="141"/>
    </location>
</feature>
<evidence type="ECO:0000256" key="1">
    <source>
        <dbReference type="ARBA" id="ARBA00001966"/>
    </source>
</evidence>
<name>A0ABS7JQ83_9HELI</name>
<dbReference type="PANTHER" id="PTHR11228:SF7">
    <property type="entry name" value="PQQA PEPTIDE CYCLASE"/>
    <property type="match status" value="1"/>
</dbReference>
<keyword evidence="8" id="KW-1185">Reference proteome</keyword>
<dbReference type="Pfam" id="PF04055">
    <property type="entry name" value="Radical_SAM"/>
    <property type="match status" value="1"/>
</dbReference>
<dbReference type="EMBL" id="JAIGYQ010000022">
    <property type="protein sequence ID" value="MBX7491561.1"/>
    <property type="molecule type" value="Genomic_DNA"/>
</dbReference>
<dbReference type="InterPro" id="IPR058240">
    <property type="entry name" value="rSAM_sf"/>
</dbReference>
<dbReference type="SFLD" id="SFLDG01067">
    <property type="entry name" value="SPASM/twitch_domain_containing"/>
    <property type="match status" value="1"/>
</dbReference>
<dbReference type="PANTHER" id="PTHR11228">
    <property type="entry name" value="RADICAL SAM DOMAIN PROTEIN"/>
    <property type="match status" value="1"/>
</dbReference>
<sequence length="177" mass="20178">MFILNLMVTSKCNYTCRMCPFHGNGYSEDYFKERFDWQCDMSLKEIETILQKAKDYGVKTIDFTPNGEFFTYKNWREVLALTQKYKMQATTTTNGGLLQEQDIKDAVDLGLCAVTISIDSVHYDTYKIVRKPATKQAFENAIHAPILFKQYGDSKFSSGGGGHLCASAIYRTTPKQK</sequence>
<gene>
    <name evidence="7" type="ORF">K4G57_08860</name>
</gene>
<organism evidence="7 8">
    <name type="scientific">Helicobacter turcicus</name>
    <dbReference type="NCBI Taxonomy" id="2867412"/>
    <lineage>
        <taxon>Bacteria</taxon>
        <taxon>Pseudomonadati</taxon>
        <taxon>Campylobacterota</taxon>
        <taxon>Epsilonproteobacteria</taxon>
        <taxon>Campylobacterales</taxon>
        <taxon>Helicobacteraceae</taxon>
        <taxon>Helicobacter</taxon>
    </lineage>
</organism>
<accession>A0ABS7JQ83</accession>